<dbReference type="OrthoDB" id="287984at2"/>
<accession>A0A518CE46</accession>
<keyword evidence="3" id="KW-0560">Oxidoreductase</keyword>
<dbReference type="GO" id="GO:0016491">
    <property type="term" value="F:oxidoreductase activity"/>
    <property type="evidence" value="ECO:0007669"/>
    <property type="project" value="UniProtKB-KW"/>
</dbReference>
<gene>
    <name evidence="8" type="primary">xly_2</name>
    <name evidence="8" type="ORF">Pan97_45610</name>
</gene>
<dbReference type="PANTHER" id="PTHR43498">
    <property type="entry name" value="FERREDOXIN:COB-COM HETERODISULFIDE REDUCTASE SUBUNIT A"/>
    <property type="match status" value="1"/>
</dbReference>
<dbReference type="RefSeq" id="WP_144976400.1">
    <property type="nucleotide sequence ID" value="NZ_CP036289.1"/>
</dbReference>
<feature type="signal peptide" evidence="6">
    <location>
        <begin position="1"/>
        <end position="22"/>
    </location>
</feature>
<evidence type="ECO:0000256" key="5">
    <source>
        <dbReference type="ARBA" id="ARBA00023014"/>
    </source>
</evidence>
<keyword evidence="6" id="KW-0732">Signal</keyword>
<protein>
    <submittedName>
        <fullName evidence="8">Xanthan lyase</fullName>
        <ecNumber evidence="8">4.2.2.12</ecNumber>
    </submittedName>
</protein>
<evidence type="ECO:0000313" key="9">
    <source>
        <dbReference type="Proteomes" id="UP000318626"/>
    </source>
</evidence>
<keyword evidence="2" id="KW-0479">Metal-binding</keyword>
<dbReference type="GO" id="GO:0051539">
    <property type="term" value="F:4 iron, 4 sulfur cluster binding"/>
    <property type="evidence" value="ECO:0007669"/>
    <property type="project" value="UniProtKB-KW"/>
</dbReference>
<evidence type="ECO:0000259" key="7">
    <source>
        <dbReference type="Pfam" id="PF25275"/>
    </source>
</evidence>
<dbReference type="InterPro" id="IPR039650">
    <property type="entry name" value="HdrA-like"/>
</dbReference>
<dbReference type="EC" id="4.2.2.12" evidence="8"/>
<dbReference type="KEGG" id="bvo:Pan97_45610"/>
<keyword evidence="9" id="KW-1185">Reference proteome</keyword>
<organism evidence="8 9">
    <name type="scientific">Bremerella volcania</name>
    <dbReference type="NCBI Taxonomy" id="2527984"/>
    <lineage>
        <taxon>Bacteria</taxon>
        <taxon>Pseudomonadati</taxon>
        <taxon>Planctomycetota</taxon>
        <taxon>Planctomycetia</taxon>
        <taxon>Pirellulales</taxon>
        <taxon>Pirellulaceae</taxon>
        <taxon>Bremerella</taxon>
    </lineage>
</organism>
<feature type="domain" description="Golvesin/Xly CBD-like" evidence="7">
    <location>
        <begin position="540"/>
        <end position="667"/>
    </location>
</feature>
<dbReference type="Proteomes" id="UP000318626">
    <property type="component" value="Chromosome"/>
</dbReference>
<evidence type="ECO:0000256" key="3">
    <source>
        <dbReference type="ARBA" id="ARBA00023002"/>
    </source>
</evidence>
<dbReference type="PANTHER" id="PTHR43498:SF1">
    <property type="entry name" value="COB--COM HETERODISULFIDE REDUCTASE IRON-SULFUR SUBUNIT A"/>
    <property type="match status" value="1"/>
</dbReference>
<dbReference type="Pfam" id="PF12831">
    <property type="entry name" value="FAD_oxidored"/>
    <property type="match status" value="1"/>
</dbReference>
<keyword evidence="4" id="KW-0408">Iron</keyword>
<evidence type="ECO:0000256" key="1">
    <source>
        <dbReference type="ARBA" id="ARBA00022485"/>
    </source>
</evidence>
<feature type="chain" id="PRO_5022061151" evidence="6">
    <location>
        <begin position="23"/>
        <end position="670"/>
    </location>
</feature>
<dbReference type="SUPFAM" id="SSF51905">
    <property type="entry name" value="FAD/NAD(P)-binding domain"/>
    <property type="match status" value="1"/>
</dbReference>
<dbReference type="GO" id="GO:0047492">
    <property type="term" value="F:xanthan lyase activity"/>
    <property type="evidence" value="ECO:0007669"/>
    <property type="project" value="UniProtKB-EC"/>
</dbReference>
<reference evidence="9" key="1">
    <citation type="submission" date="2019-02" db="EMBL/GenBank/DDBJ databases">
        <title>Deep-cultivation of Planctomycetes and their phenomic and genomic characterization uncovers novel biology.</title>
        <authorList>
            <person name="Wiegand S."/>
            <person name="Jogler M."/>
            <person name="Boedeker C."/>
            <person name="Pinto D."/>
            <person name="Vollmers J."/>
            <person name="Rivas-Marin E."/>
            <person name="Kohn T."/>
            <person name="Peeters S.H."/>
            <person name="Heuer A."/>
            <person name="Rast P."/>
            <person name="Oberbeckmann S."/>
            <person name="Bunk B."/>
            <person name="Jeske O."/>
            <person name="Meyerdierks A."/>
            <person name="Storesund J.E."/>
            <person name="Kallscheuer N."/>
            <person name="Luecker S."/>
            <person name="Lage O.M."/>
            <person name="Pohl T."/>
            <person name="Merkel B.J."/>
            <person name="Hornburger P."/>
            <person name="Mueller R.-W."/>
            <person name="Bruemmer F."/>
            <person name="Labrenz M."/>
            <person name="Spormann A.M."/>
            <person name="Op den Camp H."/>
            <person name="Overmann J."/>
            <person name="Amann R."/>
            <person name="Jetten M.S.M."/>
            <person name="Mascher T."/>
            <person name="Medema M.H."/>
            <person name="Devos D.P."/>
            <person name="Kaster A.-K."/>
            <person name="Ovreas L."/>
            <person name="Rohde M."/>
            <person name="Galperin M.Y."/>
            <person name="Jogler C."/>
        </authorList>
    </citation>
    <scope>NUCLEOTIDE SEQUENCE [LARGE SCALE GENOMIC DNA]</scope>
    <source>
        <strain evidence="9">Pan97</strain>
    </source>
</reference>
<dbReference type="Pfam" id="PF25275">
    <property type="entry name" value="Golvesin_C"/>
    <property type="match status" value="1"/>
</dbReference>
<name>A0A518CE46_9BACT</name>
<dbReference type="GO" id="GO:0046872">
    <property type="term" value="F:metal ion binding"/>
    <property type="evidence" value="ECO:0007669"/>
    <property type="project" value="UniProtKB-KW"/>
</dbReference>
<sequence precursor="true">MQKIFLPALVVLTSVIAGHGLAQSLPKPAVDGLRYYYPPERVEPREIETDICVYGGTSGGVVAAIQARRMGKSAVLLSFGKHVGGLTTGGLSHTDGGGADVCGGIAREFYNQIGQRNFKPSAAEDVYKKMLTEAGVEVYYLAHLDKVNRDGTQITSISMEDGLVVKAKQFIDATYEGDLFARAGVSYAVGREANSVYDETYDGIRQPGTGGHNFPTAIDPYVRPGDPSSGLLPRIVADGGVPGEGDKAIQAYCFRMRLVKGEDRLPFPKPNVYDTQQYEVLARLFESGADPRMGWSIDTNNHHLFDGAYFIDFVGGNTDWPEGDWMTREKIFQDHANYQIGVMYFLTHSPRIPDQWRDRFAAFGLPSDEYQDTSGWTHELYIREGRRMLSDYVMTQDNCQGYEVPEDSIGLASYNMDSHHCQMVAVDGAIRNEGNVEIRVSPYPIAYRAITPKASECTNLLVPVALSSSHIAFGSIRMEPVFMILGQSAATAASQAIDDNVSVQNIKYESLAKQLLADGQIIQYEGSSEGPIHPKTLKGIVVDDRDAKLEGEWEESNHIRPFIGRGYRHDQDQAKGKCTATFATKLKSGEYEVRLAYSANSNRASNLPVTIRHAAGEQRVVVNQREKPSIDEIFVSLGKFRFDQQGEVVVSNEGTDGHVIIDAVVFVSVE</sequence>
<dbReference type="AlphaFoldDB" id="A0A518CE46"/>
<evidence type="ECO:0000256" key="2">
    <source>
        <dbReference type="ARBA" id="ARBA00022723"/>
    </source>
</evidence>
<proteinExistence type="predicted"/>
<evidence type="ECO:0000256" key="6">
    <source>
        <dbReference type="SAM" id="SignalP"/>
    </source>
</evidence>
<dbReference type="InterPro" id="IPR033803">
    <property type="entry name" value="CBD-like_Golvesin-Xly"/>
</dbReference>
<keyword evidence="8" id="KW-0456">Lyase</keyword>
<keyword evidence="1" id="KW-0004">4Fe-4S</keyword>
<dbReference type="InterPro" id="IPR036188">
    <property type="entry name" value="FAD/NAD-bd_sf"/>
</dbReference>
<keyword evidence="5" id="KW-0411">Iron-sulfur</keyword>
<evidence type="ECO:0000313" key="8">
    <source>
        <dbReference type="EMBL" id="QDU77491.1"/>
    </source>
</evidence>
<dbReference type="EMBL" id="CP036289">
    <property type="protein sequence ID" value="QDU77491.1"/>
    <property type="molecule type" value="Genomic_DNA"/>
</dbReference>
<evidence type="ECO:0000256" key="4">
    <source>
        <dbReference type="ARBA" id="ARBA00023004"/>
    </source>
</evidence>